<name>A0ABW0B1M3_9ACTN</name>
<evidence type="ECO:0000313" key="5">
    <source>
        <dbReference type="Proteomes" id="UP001596208"/>
    </source>
</evidence>
<dbReference type="GO" id="GO:0016787">
    <property type="term" value="F:hydrolase activity"/>
    <property type="evidence" value="ECO:0007669"/>
    <property type="project" value="UniProtKB-KW"/>
</dbReference>
<keyword evidence="4" id="KW-0067">ATP-binding</keyword>
<dbReference type="Gene3D" id="3.40.50.300">
    <property type="entry name" value="P-loop containing nucleotide triphosphate hydrolases"/>
    <property type="match status" value="1"/>
</dbReference>
<dbReference type="InterPro" id="IPR014001">
    <property type="entry name" value="Helicase_ATP-bd"/>
</dbReference>
<organism evidence="4 5">
    <name type="scientific">Streptomyces mutomycini</name>
    <dbReference type="NCBI Taxonomy" id="284036"/>
    <lineage>
        <taxon>Bacteria</taxon>
        <taxon>Bacillati</taxon>
        <taxon>Actinomycetota</taxon>
        <taxon>Actinomycetes</taxon>
        <taxon>Kitasatosporales</taxon>
        <taxon>Streptomycetaceae</taxon>
        <taxon>Streptomyces</taxon>
    </lineage>
</organism>
<keyword evidence="4" id="KW-0547">Nucleotide-binding</keyword>
<dbReference type="Pfam" id="PF00271">
    <property type="entry name" value="Helicase_C"/>
    <property type="match status" value="1"/>
</dbReference>
<reference evidence="5" key="1">
    <citation type="journal article" date="2019" name="Int. J. Syst. Evol. Microbiol.">
        <title>The Global Catalogue of Microorganisms (GCM) 10K type strain sequencing project: providing services to taxonomists for standard genome sequencing and annotation.</title>
        <authorList>
            <consortium name="The Broad Institute Genomics Platform"/>
            <consortium name="The Broad Institute Genome Sequencing Center for Infectious Disease"/>
            <person name="Wu L."/>
            <person name="Ma J."/>
        </authorList>
    </citation>
    <scope>NUCLEOTIDE SEQUENCE [LARGE SCALE GENOMIC DNA]</scope>
    <source>
        <strain evidence="5">CGMCC 4.1721</strain>
    </source>
</reference>
<evidence type="ECO:0000313" key="4">
    <source>
        <dbReference type="EMBL" id="MFC5171109.1"/>
    </source>
</evidence>
<dbReference type="PANTHER" id="PTHR10799">
    <property type="entry name" value="SNF2/RAD54 HELICASE FAMILY"/>
    <property type="match status" value="1"/>
</dbReference>
<protein>
    <submittedName>
        <fullName evidence="4">DEAD/DEAH box helicase</fullName>
        <ecNumber evidence="4">3.6.4.-</ecNumber>
    </submittedName>
</protein>
<dbReference type="SMART" id="SM00490">
    <property type="entry name" value="HELICc"/>
    <property type="match status" value="1"/>
</dbReference>
<gene>
    <name evidence="4" type="ORF">ACFPRK_10960</name>
</gene>
<keyword evidence="4" id="KW-0347">Helicase</keyword>
<dbReference type="SMART" id="SM00487">
    <property type="entry name" value="DEXDc"/>
    <property type="match status" value="1"/>
</dbReference>
<feature type="domain" description="Helicase C-terminal" evidence="3">
    <location>
        <begin position="801"/>
        <end position="955"/>
    </location>
</feature>
<dbReference type="PROSITE" id="PS51194">
    <property type="entry name" value="HELICASE_CTER"/>
    <property type="match status" value="1"/>
</dbReference>
<dbReference type="PROSITE" id="PS51192">
    <property type="entry name" value="HELICASE_ATP_BIND_1"/>
    <property type="match status" value="1"/>
</dbReference>
<dbReference type="EC" id="3.6.4.-" evidence="4"/>
<evidence type="ECO:0000256" key="1">
    <source>
        <dbReference type="ARBA" id="ARBA00022801"/>
    </source>
</evidence>
<dbReference type="InterPro" id="IPR027417">
    <property type="entry name" value="P-loop_NTPase"/>
</dbReference>
<dbReference type="Pfam" id="PF00176">
    <property type="entry name" value="SNF2-rel_dom"/>
    <property type="match status" value="1"/>
</dbReference>
<proteinExistence type="predicted"/>
<sequence>MHRLPAATLNEISELSRCSAVFLPADPARTGLIAFWNADGSTPPGDPGSPAELTVVGSDVRPCLVPALMVPVRDALPILTRARAAAHASPSSADAHVSPSAAFWGAAGLLALQLVARGRLLPGLSPSDRDAWRAGPLTAEDLEQIRVLAASMPPDAHAVPLDLTADPVLLAEPEALLRSFLDAVVDAIPRTPAAEFVTGAPAFAAPAAQHLPGLRPWAADVAAGHDAGVRLSLRIEVSGLADAARAEDTGGDADRSPSFRAVLQIHSVQDPAQVADAADVWADRSPAASLFGPRARMDALLALRRAARAWPPLAPLLSAAVPDAVEPADEEIAELLGPAAGNLAATGVEVHWPKELARKLTARAVIGPQEDDTGPAARSGTDTPSFLSADALLAFDWRFALGDTKLSRAELDGLAEARRPLARLRDQWVLIDPEDARRARETRDRKVAPIDALGAVLTGTTDVDGQRVEVAATGWLEQLRERIADPESGNRRTVGQPEALDASLRDYQLRGLDWLHTMTSLGLGCCLADDMGLGKTITLIALHLHRQGIEPAAGPTLVVCPTSLMGNWQREIERFAPGTPVRRFHGGSRSLEGLADGEFVLTTYGTMRLDSARLAQGSWGMVVADEAQHVKNPHSATAKQLRTIGGRARIALTGTPVENNLSELWAILDWTTPGLLGRLGTFRTRYASAVEGGNDPAAAERLASLVRPFLLRRRKSDPGIAPELPPKTETDRAVSLTAEQTGLYEAVVRETLDAIAGADGFARRGLVMKLLTALKQICNHPAQYLKEERPRIVDRSGKVELLDELLDTILAEGASVLVFTQYVQMARLLEQHLAARGILTQFLHGGTPVAARETMVNRFQAGEAPVFLLSLKAAGTGLNLTRAGHVVHFDRWWNPAVEAQATDRAYRIGQTQPVQVHRLIAEGTVEDRIAAMLARKQGLADAVLGSGEAALTELSDAELAELVELRGGAR</sequence>
<feature type="domain" description="Helicase ATP-binding" evidence="2">
    <location>
        <begin position="516"/>
        <end position="674"/>
    </location>
</feature>
<evidence type="ECO:0000259" key="2">
    <source>
        <dbReference type="PROSITE" id="PS51192"/>
    </source>
</evidence>
<dbReference type="GO" id="GO:0004386">
    <property type="term" value="F:helicase activity"/>
    <property type="evidence" value="ECO:0007669"/>
    <property type="project" value="UniProtKB-KW"/>
</dbReference>
<dbReference type="RefSeq" id="WP_065847958.1">
    <property type="nucleotide sequence ID" value="NZ_JBHSKI010000004.1"/>
</dbReference>
<dbReference type="InterPro" id="IPR038718">
    <property type="entry name" value="SNF2-like_sf"/>
</dbReference>
<dbReference type="SUPFAM" id="SSF52540">
    <property type="entry name" value="P-loop containing nucleoside triphosphate hydrolases"/>
    <property type="match status" value="2"/>
</dbReference>
<dbReference type="CDD" id="cd18793">
    <property type="entry name" value="SF2_C_SNF"/>
    <property type="match status" value="1"/>
</dbReference>
<dbReference type="InterPro" id="IPR001650">
    <property type="entry name" value="Helicase_C-like"/>
</dbReference>
<accession>A0ABW0B1M3</accession>
<dbReference type="EMBL" id="JBHSKI010000004">
    <property type="protein sequence ID" value="MFC5171109.1"/>
    <property type="molecule type" value="Genomic_DNA"/>
</dbReference>
<dbReference type="Proteomes" id="UP001596208">
    <property type="component" value="Unassembled WGS sequence"/>
</dbReference>
<evidence type="ECO:0000259" key="3">
    <source>
        <dbReference type="PROSITE" id="PS51194"/>
    </source>
</evidence>
<keyword evidence="5" id="KW-1185">Reference proteome</keyword>
<dbReference type="Pfam" id="PF12419">
    <property type="entry name" value="DUF3670"/>
    <property type="match status" value="1"/>
</dbReference>
<dbReference type="InterPro" id="IPR022138">
    <property type="entry name" value="DUF3670"/>
</dbReference>
<dbReference type="Gene3D" id="3.40.50.10810">
    <property type="entry name" value="Tandem AAA-ATPase domain"/>
    <property type="match status" value="1"/>
</dbReference>
<dbReference type="InterPro" id="IPR049730">
    <property type="entry name" value="SNF2/RAD54-like_C"/>
</dbReference>
<keyword evidence="1 4" id="KW-0378">Hydrolase</keyword>
<dbReference type="InterPro" id="IPR000330">
    <property type="entry name" value="SNF2_N"/>
</dbReference>
<comment type="caution">
    <text evidence="4">The sequence shown here is derived from an EMBL/GenBank/DDBJ whole genome shotgun (WGS) entry which is preliminary data.</text>
</comment>